<dbReference type="NCBIfam" id="NF002083">
    <property type="entry name" value="PRK00913.3-5"/>
    <property type="match status" value="1"/>
</dbReference>
<keyword evidence="6 8" id="KW-0378">Hydrolase</keyword>
<dbReference type="PANTHER" id="PTHR11963:SF23">
    <property type="entry name" value="CYTOSOL AMINOPEPTIDASE"/>
    <property type="match status" value="1"/>
</dbReference>
<keyword evidence="11" id="KW-1185">Reference proteome</keyword>
<protein>
    <recommendedName>
        <fullName evidence="8">Probable cytosol aminopeptidase</fullName>
        <ecNumber evidence="8">3.4.11.1</ecNumber>
    </recommendedName>
    <alternativeName>
        <fullName evidence="8">Leucine aminopeptidase</fullName>
        <shortName evidence="8">LAP</shortName>
        <ecNumber evidence="8">3.4.11.10</ecNumber>
    </alternativeName>
    <alternativeName>
        <fullName evidence="8">Leucyl aminopeptidase</fullName>
    </alternativeName>
</protein>
<dbReference type="SUPFAM" id="SSF53187">
    <property type="entry name" value="Zn-dependent exopeptidases"/>
    <property type="match status" value="1"/>
</dbReference>
<dbReference type="InterPro" id="IPR008283">
    <property type="entry name" value="Peptidase_M17_N"/>
</dbReference>
<evidence type="ECO:0000256" key="5">
    <source>
        <dbReference type="ARBA" id="ARBA00022670"/>
    </source>
</evidence>
<dbReference type="Gene3D" id="3.40.630.10">
    <property type="entry name" value="Zn peptidases"/>
    <property type="match status" value="1"/>
</dbReference>
<keyword evidence="8" id="KW-0464">Manganese</keyword>
<dbReference type="InterPro" id="IPR011356">
    <property type="entry name" value="Leucine_aapep/pepB"/>
</dbReference>
<evidence type="ECO:0000256" key="7">
    <source>
        <dbReference type="ARBA" id="ARBA00049972"/>
    </source>
</evidence>
<keyword evidence="8" id="KW-0479">Metal-binding</keyword>
<feature type="binding site" evidence="8">
    <location>
        <position position="352"/>
    </location>
    <ligand>
        <name>Mn(2+)</name>
        <dbReference type="ChEBI" id="CHEBI:29035"/>
        <label>1</label>
    </ligand>
</feature>
<proteinExistence type="inferred from homology"/>
<evidence type="ECO:0000256" key="8">
    <source>
        <dbReference type="HAMAP-Rule" id="MF_00181"/>
    </source>
</evidence>
<comment type="catalytic activity">
    <reaction evidence="2 8">
        <text>Release of an N-terminal amino acid, preferentially leucine, but not glutamic or aspartic acids.</text>
        <dbReference type="EC" id="3.4.11.10"/>
    </reaction>
</comment>
<feature type="binding site" evidence="8">
    <location>
        <position position="273"/>
    </location>
    <ligand>
        <name>Mn(2+)</name>
        <dbReference type="ChEBI" id="CHEBI:29035"/>
        <label>2</label>
    </ligand>
</feature>
<dbReference type="EMBL" id="JAEQNB010000004">
    <property type="protein sequence ID" value="MBL0387688.1"/>
    <property type="molecule type" value="Genomic_DNA"/>
</dbReference>
<name>A0ABS1JDK3_9BACL</name>
<reference evidence="10 11" key="1">
    <citation type="submission" date="2021-01" db="EMBL/GenBank/DDBJ databases">
        <title>Tumebacillus sp. strain ITR2 16S ribosomal RNA gene Genome sequencing and assembly.</title>
        <authorList>
            <person name="Kang M."/>
        </authorList>
    </citation>
    <scope>NUCLEOTIDE SEQUENCE [LARGE SCALE GENOMIC DNA]</scope>
    <source>
        <strain evidence="10 11">ITR2</strain>
    </source>
</reference>
<dbReference type="Gene3D" id="3.40.220.10">
    <property type="entry name" value="Leucine Aminopeptidase, subunit E, domain 1"/>
    <property type="match status" value="1"/>
</dbReference>
<evidence type="ECO:0000313" key="10">
    <source>
        <dbReference type="EMBL" id="MBL0387688.1"/>
    </source>
</evidence>
<evidence type="ECO:0000256" key="3">
    <source>
        <dbReference type="ARBA" id="ARBA00009528"/>
    </source>
</evidence>
<dbReference type="InterPro" id="IPR023042">
    <property type="entry name" value="Peptidase_M17_leu_NH2_pept"/>
</dbReference>
<comment type="subcellular location">
    <subcellularLocation>
        <location evidence="8">Cytoplasm</location>
    </subcellularLocation>
</comment>
<comment type="similarity">
    <text evidence="3 8">Belongs to the peptidase M17 family.</text>
</comment>
<feature type="binding site" evidence="8">
    <location>
        <position position="352"/>
    </location>
    <ligand>
        <name>Mn(2+)</name>
        <dbReference type="ChEBI" id="CHEBI:29035"/>
        <label>2</label>
    </ligand>
</feature>
<evidence type="ECO:0000313" key="11">
    <source>
        <dbReference type="Proteomes" id="UP000602284"/>
    </source>
</evidence>
<evidence type="ECO:0000259" key="9">
    <source>
        <dbReference type="PROSITE" id="PS00631"/>
    </source>
</evidence>
<dbReference type="EC" id="3.4.11.1" evidence="8"/>
<dbReference type="PRINTS" id="PR00481">
    <property type="entry name" value="LAMNOPPTDASE"/>
</dbReference>
<dbReference type="Proteomes" id="UP000602284">
    <property type="component" value="Unassembled WGS sequence"/>
</dbReference>
<feature type="binding site" evidence="8">
    <location>
        <position position="291"/>
    </location>
    <ligand>
        <name>Mn(2+)</name>
        <dbReference type="ChEBI" id="CHEBI:29035"/>
        <label>2</label>
    </ligand>
</feature>
<dbReference type="EC" id="3.4.11.10" evidence="8"/>
<dbReference type="NCBIfam" id="NF002074">
    <property type="entry name" value="PRK00913.1-4"/>
    <property type="match status" value="1"/>
</dbReference>
<keyword evidence="8" id="KW-0963">Cytoplasm</keyword>
<accession>A0ABS1JDK3</accession>
<evidence type="ECO:0000256" key="1">
    <source>
        <dbReference type="ARBA" id="ARBA00000135"/>
    </source>
</evidence>
<comment type="catalytic activity">
    <reaction evidence="1 8">
        <text>Release of an N-terminal amino acid, Xaa-|-Yaa-, in which Xaa is preferably Leu, but may be other amino acids including Pro although not Arg or Lys, and Yaa may be Pro. Amino acid amides and methyl esters are also readily hydrolyzed, but rates on arylamides are exceedingly low.</text>
        <dbReference type="EC" id="3.4.11.1"/>
    </reaction>
</comment>
<dbReference type="Pfam" id="PF02789">
    <property type="entry name" value="Peptidase_M17_N"/>
    <property type="match status" value="1"/>
</dbReference>
<keyword evidence="4 8" id="KW-0031">Aminopeptidase</keyword>
<organism evidence="10 11">
    <name type="scientific">Tumebacillus amylolyticus</name>
    <dbReference type="NCBI Taxonomy" id="2801339"/>
    <lineage>
        <taxon>Bacteria</taxon>
        <taxon>Bacillati</taxon>
        <taxon>Bacillota</taxon>
        <taxon>Bacilli</taxon>
        <taxon>Bacillales</taxon>
        <taxon>Alicyclobacillaceae</taxon>
        <taxon>Tumebacillus</taxon>
    </lineage>
</organism>
<evidence type="ECO:0000256" key="2">
    <source>
        <dbReference type="ARBA" id="ARBA00000967"/>
    </source>
</evidence>
<feature type="active site" evidence="8">
    <location>
        <position position="354"/>
    </location>
</feature>
<feature type="binding site" evidence="8">
    <location>
        <position position="268"/>
    </location>
    <ligand>
        <name>Mn(2+)</name>
        <dbReference type="ChEBI" id="CHEBI:29035"/>
        <label>2</label>
    </ligand>
</feature>
<sequence>MTVNNFNIQIQNIADVAADVLIVSLFEGTQPSGETEAVDKALGGQISALIETGDFTGRFKELKVLYPFGKIQAKRIFLIGLGEAAEFTHTRARQAAAVTARAARDHKAVTVATLVHGAGNSNLDVNLAAQALVEGTLLGLYQVTTQKLNQTPSTLTDVLVVEPDAAKYQAIHDGLERGRIIAESTNFARELINRPSNQLTPTQLADAATELATRHGLGLTVLGDQELQDLGANAILAIGQGSPEESRLIVLNYHGNPDSEETLALVGKGITFDTGGYSLKPAVGMENMKTDMGGAGAVLGAMQAIAQLKPKANIMAVIPAAENMVSGTAIKPGDVIVTLNGKSMEIVNTDAEGRVVLADAITYALRNGATKLVDIATLTGAISVALGRTVAGLFTNDGDFAAVVKEAFHRSGERAWELPLVEEYGNNYKSNVADMKNTGTRDGGSIVAAMILREFVENTPWVHLDIAGVARDIEGGQDLNPRGATGFGVRSLVELAFLQEQE</sequence>
<feature type="domain" description="Cytosol aminopeptidase" evidence="9">
    <location>
        <begin position="348"/>
        <end position="355"/>
    </location>
</feature>
<feature type="binding site" evidence="8">
    <location>
        <position position="350"/>
    </location>
    <ligand>
        <name>Mn(2+)</name>
        <dbReference type="ChEBI" id="CHEBI:29035"/>
        <label>1</label>
    </ligand>
</feature>
<comment type="caution">
    <text evidence="10">The sequence shown here is derived from an EMBL/GenBank/DDBJ whole genome shotgun (WGS) entry which is preliminary data.</text>
</comment>
<dbReference type="PROSITE" id="PS00631">
    <property type="entry name" value="CYTOSOL_AP"/>
    <property type="match status" value="1"/>
</dbReference>
<gene>
    <name evidence="8" type="primary">pepA</name>
    <name evidence="10" type="ORF">JJB07_13690</name>
</gene>
<feature type="binding site" evidence="8">
    <location>
        <position position="273"/>
    </location>
    <ligand>
        <name>Mn(2+)</name>
        <dbReference type="ChEBI" id="CHEBI:29035"/>
        <label>1</label>
    </ligand>
</feature>
<dbReference type="GO" id="GO:0004177">
    <property type="term" value="F:aminopeptidase activity"/>
    <property type="evidence" value="ECO:0007669"/>
    <property type="project" value="UniProtKB-KW"/>
</dbReference>
<dbReference type="InterPro" id="IPR000819">
    <property type="entry name" value="Peptidase_M17_C"/>
</dbReference>
<comment type="cofactor">
    <cofactor evidence="8">
        <name>Mn(2+)</name>
        <dbReference type="ChEBI" id="CHEBI:29035"/>
    </cofactor>
    <text evidence="8">Binds 2 manganese ions per subunit.</text>
</comment>
<dbReference type="NCBIfam" id="NF002073">
    <property type="entry name" value="PRK00913.1-2"/>
    <property type="match status" value="1"/>
</dbReference>
<dbReference type="HAMAP" id="MF_00181">
    <property type="entry name" value="Cytosol_peptidase_M17"/>
    <property type="match status" value="1"/>
</dbReference>
<dbReference type="SUPFAM" id="SSF52949">
    <property type="entry name" value="Macro domain-like"/>
    <property type="match status" value="1"/>
</dbReference>
<keyword evidence="5 8" id="KW-0645">Protease</keyword>
<dbReference type="RefSeq" id="WP_201635938.1">
    <property type="nucleotide sequence ID" value="NZ_JAEQNB010000004.1"/>
</dbReference>
<feature type="active site" evidence="8">
    <location>
        <position position="280"/>
    </location>
</feature>
<evidence type="ECO:0000256" key="6">
    <source>
        <dbReference type="ARBA" id="ARBA00022801"/>
    </source>
</evidence>
<dbReference type="Pfam" id="PF00883">
    <property type="entry name" value="Peptidase_M17"/>
    <property type="match status" value="1"/>
</dbReference>
<evidence type="ECO:0000256" key="4">
    <source>
        <dbReference type="ARBA" id="ARBA00022438"/>
    </source>
</evidence>
<dbReference type="PANTHER" id="PTHR11963">
    <property type="entry name" value="LEUCINE AMINOPEPTIDASE-RELATED"/>
    <property type="match status" value="1"/>
</dbReference>
<comment type="function">
    <text evidence="7 8">Presumably involved in the processing and regular turnover of intracellular proteins. Catalyzes the removal of unsubstituted N-terminal amino acids from various peptides.</text>
</comment>
<dbReference type="CDD" id="cd00433">
    <property type="entry name" value="Peptidase_M17"/>
    <property type="match status" value="1"/>
</dbReference>
<dbReference type="InterPro" id="IPR043472">
    <property type="entry name" value="Macro_dom-like"/>
</dbReference>